<feature type="non-terminal residue" evidence="1">
    <location>
        <position position="216"/>
    </location>
</feature>
<evidence type="ECO:0000313" key="1">
    <source>
        <dbReference type="EMBL" id="CAG8826928.1"/>
    </source>
</evidence>
<keyword evidence="2" id="KW-1185">Reference proteome</keyword>
<protein>
    <submittedName>
        <fullName evidence="1">6581_t:CDS:1</fullName>
    </submittedName>
</protein>
<gene>
    <name evidence="1" type="ORF">RPERSI_LOCUS26849</name>
</gene>
<proteinExistence type="predicted"/>
<accession>A0ACA9S567</accession>
<organism evidence="1 2">
    <name type="scientific">Racocetra persica</name>
    <dbReference type="NCBI Taxonomy" id="160502"/>
    <lineage>
        <taxon>Eukaryota</taxon>
        <taxon>Fungi</taxon>
        <taxon>Fungi incertae sedis</taxon>
        <taxon>Mucoromycota</taxon>
        <taxon>Glomeromycotina</taxon>
        <taxon>Glomeromycetes</taxon>
        <taxon>Diversisporales</taxon>
        <taxon>Gigasporaceae</taxon>
        <taxon>Racocetra</taxon>
    </lineage>
</organism>
<name>A0ACA9S567_9GLOM</name>
<dbReference type="Proteomes" id="UP000789920">
    <property type="component" value="Unassembled WGS sequence"/>
</dbReference>
<evidence type="ECO:0000313" key="2">
    <source>
        <dbReference type="Proteomes" id="UP000789920"/>
    </source>
</evidence>
<comment type="caution">
    <text evidence="1">The sequence shown here is derived from an EMBL/GenBank/DDBJ whole genome shotgun (WGS) entry which is preliminary data.</text>
</comment>
<reference evidence="1" key="1">
    <citation type="submission" date="2021-06" db="EMBL/GenBank/DDBJ databases">
        <authorList>
            <person name="Kallberg Y."/>
            <person name="Tangrot J."/>
            <person name="Rosling A."/>
        </authorList>
    </citation>
    <scope>NUCLEOTIDE SEQUENCE</scope>
    <source>
        <strain evidence="1">MA461A</strain>
    </source>
</reference>
<dbReference type="EMBL" id="CAJVQC010093012">
    <property type="protein sequence ID" value="CAG8826928.1"/>
    <property type="molecule type" value="Genomic_DNA"/>
</dbReference>
<sequence>DSKDENPQEDSKDENPQKDSKSRKVKLEILIKYIKPNINYIDCAIIACDDREACDACNTDEPHPHNLKNLEKRLREYNEYVSKNFLIIIWVFGKNHDECCKAKVLNHDECCKAEFLNFDNLHVVCVHKLEAKFLWYNLINSFKEKILRKDPKTLWKNARKNLIEVRTPENNLIKLLNDETLRTPEKSLKDETLPTTENKPNIILWQKLIKSLNKLI</sequence>
<feature type="non-terminal residue" evidence="1">
    <location>
        <position position="1"/>
    </location>
</feature>